<dbReference type="SMART" id="SM00331">
    <property type="entry name" value="PP2C_SIG"/>
    <property type="match status" value="1"/>
</dbReference>
<dbReference type="Proteomes" id="UP000245076">
    <property type="component" value="Unassembled WGS sequence"/>
</dbReference>
<dbReference type="SMART" id="SM00028">
    <property type="entry name" value="TPR"/>
    <property type="match status" value="2"/>
</dbReference>
<keyword evidence="5" id="KW-1185">Reference proteome</keyword>
<dbReference type="InterPro" id="IPR001932">
    <property type="entry name" value="PPM-type_phosphatase-like_dom"/>
</dbReference>
<evidence type="ECO:0000313" key="4">
    <source>
        <dbReference type="EMBL" id="GBF38725.1"/>
    </source>
</evidence>
<dbReference type="EMBL" id="BFAY01000010">
    <property type="protein sequence ID" value="GBF38725.1"/>
    <property type="molecule type" value="Genomic_DNA"/>
</dbReference>
<dbReference type="Pfam" id="PF13181">
    <property type="entry name" value="TPR_8"/>
    <property type="match status" value="2"/>
</dbReference>
<dbReference type="AlphaFoldDB" id="A0A2P2D2E0"/>
<dbReference type="InterPro" id="IPR052016">
    <property type="entry name" value="Bact_Sigma-Reg"/>
</dbReference>
<dbReference type="PANTHER" id="PTHR43156">
    <property type="entry name" value="STAGE II SPORULATION PROTEIN E-RELATED"/>
    <property type="match status" value="1"/>
</dbReference>
<dbReference type="InterPro" id="IPR011990">
    <property type="entry name" value="TPR-like_helical_dom_sf"/>
</dbReference>
<accession>A0A2P2D2E0</accession>
<name>A0A2P2D2E0_9LEPT</name>
<dbReference type="SUPFAM" id="SSF48452">
    <property type="entry name" value="TPR-like"/>
    <property type="match status" value="1"/>
</dbReference>
<evidence type="ECO:0000256" key="2">
    <source>
        <dbReference type="PROSITE-ProRule" id="PRU00339"/>
    </source>
</evidence>
<feature type="repeat" description="TPR" evidence="2">
    <location>
        <begin position="326"/>
        <end position="359"/>
    </location>
</feature>
<sequence>MEERTQELNESLSNINKLKTQQDGDYFLTSLLIRPLFTNNTESPSLKIDFFSKQKKSILFKEKHYEIGGDISISGNIAIQGEQYTVFVNGDAMGKSIQGAGGALVMGTVFRSLLTRTNRNGGYSRPPESWLKESFLELQSIFESFDGSMYISVVIGLLNERTGALYYINAEHPWPVLYRDGAAGFLENELTLRKIGIPGNEENFFVKFFQLRKHDILILGSDGKDDVLLGNDERGRIVNEDETKFLRTVEESNADLKGIYERTLKFGELTDDFTLLKLEYLVDPQVKNEISLNEVLEQANTLYKKKSYSPIVDYLNEYKIIFSDKEEFFIMLGKSYLKLKDFSSASKSFERAANLNPNRLESQYYASYSSKLNKDFQKAEYFGKIAYKLDQKYLNNLINLADIYKNLNQTEEAKKFAEKALVIDPKHPILLKLTDVF</sequence>
<dbReference type="GO" id="GO:0016791">
    <property type="term" value="F:phosphatase activity"/>
    <property type="evidence" value="ECO:0007669"/>
    <property type="project" value="TreeGrafter"/>
</dbReference>
<dbReference type="Gene3D" id="1.25.40.10">
    <property type="entry name" value="Tetratricopeptide repeat domain"/>
    <property type="match status" value="1"/>
</dbReference>
<keyword evidence="2" id="KW-0802">TPR repeat</keyword>
<evidence type="ECO:0000256" key="1">
    <source>
        <dbReference type="ARBA" id="ARBA00022801"/>
    </source>
</evidence>
<reference evidence="4 5" key="1">
    <citation type="submission" date="2018-02" db="EMBL/GenBank/DDBJ databases">
        <title>Novel Leptospira species isolated from soil and water in Japan.</title>
        <authorList>
            <person name="Nakao R."/>
            <person name="Masuzawa T."/>
        </authorList>
    </citation>
    <scope>NUCLEOTIDE SEQUENCE [LARGE SCALE GENOMIC DNA]</scope>
    <source>
        <strain evidence="4 5">E8</strain>
    </source>
</reference>
<dbReference type="InterPro" id="IPR019734">
    <property type="entry name" value="TPR_rpt"/>
</dbReference>
<proteinExistence type="predicted"/>
<organism evidence="4 5">
    <name type="scientific">Leptospira johnsonii</name>
    <dbReference type="NCBI Taxonomy" id="1917820"/>
    <lineage>
        <taxon>Bacteria</taxon>
        <taxon>Pseudomonadati</taxon>
        <taxon>Spirochaetota</taxon>
        <taxon>Spirochaetia</taxon>
        <taxon>Leptospirales</taxon>
        <taxon>Leptospiraceae</taxon>
        <taxon>Leptospira</taxon>
    </lineage>
</organism>
<feature type="repeat" description="TPR" evidence="2">
    <location>
        <begin position="394"/>
        <end position="427"/>
    </location>
</feature>
<keyword evidence="1" id="KW-0378">Hydrolase</keyword>
<evidence type="ECO:0000313" key="5">
    <source>
        <dbReference type="Proteomes" id="UP000245076"/>
    </source>
</evidence>
<dbReference type="InterPro" id="IPR036457">
    <property type="entry name" value="PPM-type-like_dom_sf"/>
</dbReference>
<evidence type="ECO:0000259" key="3">
    <source>
        <dbReference type="SMART" id="SM00331"/>
    </source>
</evidence>
<dbReference type="Pfam" id="PF07228">
    <property type="entry name" value="SpoIIE"/>
    <property type="match status" value="1"/>
</dbReference>
<protein>
    <submittedName>
        <fullName evidence="4">7TM diverse intracellular signaling domain / stage II sporulation protein E multi-domain protein</fullName>
    </submittedName>
</protein>
<comment type="caution">
    <text evidence="4">The sequence shown here is derived from an EMBL/GenBank/DDBJ whole genome shotgun (WGS) entry which is preliminary data.</text>
</comment>
<feature type="domain" description="PPM-type phosphatase" evidence="3">
    <location>
        <begin position="66"/>
        <end position="280"/>
    </location>
</feature>
<gene>
    <name evidence="4" type="ORF">LPTSP1_17190</name>
</gene>
<dbReference type="SUPFAM" id="SSF81606">
    <property type="entry name" value="PP2C-like"/>
    <property type="match status" value="1"/>
</dbReference>
<dbReference type="Gene3D" id="3.60.40.10">
    <property type="entry name" value="PPM-type phosphatase domain"/>
    <property type="match status" value="1"/>
</dbReference>
<dbReference type="PANTHER" id="PTHR43156:SF2">
    <property type="entry name" value="STAGE II SPORULATION PROTEIN E"/>
    <property type="match status" value="1"/>
</dbReference>
<dbReference type="PROSITE" id="PS50005">
    <property type="entry name" value="TPR"/>
    <property type="match status" value="2"/>
</dbReference>